<dbReference type="Proteomes" id="UP000316095">
    <property type="component" value="Unassembled WGS sequence"/>
</dbReference>
<sequence length="530" mass="58358">MLENRKITLAQLMQRFSAGIVLIFVGQFICEAQPPFNPLPPIAPRGMPQGPVAQPFAPNFVPPAAAPVINCRDSYQGELHLEIAENALKLLLARESVSSGPVQDFIQGATVNGTQTTQTKIDVDVQPDQQNAKFNFVISGNVESTTTARTAQAEILQEGMSPFQATKSVMLNGEQILTSKAIIQVMPNQRVLNARSLQGRMPIFGRLADQLAFNIAVNRTPQSNVAAGQKMLNRLQPELDGEIDKNLAQTNQLLNQQVWARLRDWNIEPHQKKTMSSADRLYWDYQIGSTNIPYPDQPLLPDLSQSIDPQITAPISDDVEIHIHESLFATVASRRSLAGKLVSINEIQAATDQLLSLFAEEITEPSPALPIAIDFVFAEENPLQARFEEGFLNLQMRGKFKAGNLPSTELQQINLKITALIESDSVLFKTVNVEVLEEDSMGSTRTPGLTQTAIATQLRSQLKPIRLRRSTPLPYDKFQGTEIKLADLDSGKGWLIVKLEISKPQLKPIPEAPLIAPQPPVLGPTFAPVP</sequence>
<name>A0A5C5XB13_9PLAN</name>
<protein>
    <submittedName>
        <fullName evidence="1">Uncharacterized protein</fullName>
    </submittedName>
</protein>
<reference evidence="1 2" key="1">
    <citation type="submission" date="2019-02" db="EMBL/GenBank/DDBJ databases">
        <title>Deep-cultivation of Planctomycetes and their phenomic and genomic characterization uncovers novel biology.</title>
        <authorList>
            <person name="Wiegand S."/>
            <person name="Jogler M."/>
            <person name="Boedeker C."/>
            <person name="Pinto D."/>
            <person name="Vollmers J."/>
            <person name="Rivas-Marin E."/>
            <person name="Kohn T."/>
            <person name="Peeters S.H."/>
            <person name="Heuer A."/>
            <person name="Rast P."/>
            <person name="Oberbeckmann S."/>
            <person name="Bunk B."/>
            <person name="Jeske O."/>
            <person name="Meyerdierks A."/>
            <person name="Storesund J.E."/>
            <person name="Kallscheuer N."/>
            <person name="Luecker S."/>
            <person name="Lage O.M."/>
            <person name="Pohl T."/>
            <person name="Merkel B.J."/>
            <person name="Hornburger P."/>
            <person name="Mueller R.-W."/>
            <person name="Bruemmer F."/>
            <person name="Labrenz M."/>
            <person name="Spormann A.M."/>
            <person name="Op Den Camp H."/>
            <person name="Overmann J."/>
            <person name="Amann R."/>
            <person name="Jetten M.S.M."/>
            <person name="Mascher T."/>
            <person name="Medema M.H."/>
            <person name="Devos D.P."/>
            <person name="Kaster A.-K."/>
            <person name="Ovreas L."/>
            <person name="Rohde M."/>
            <person name="Galperin M.Y."/>
            <person name="Jogler C."/>
        </authorList>
    </citation>
    <scope>NUCLEOTIDE SEQUENCE [LARGE SCALE GENOMIC DNA]</scope>
    <source>
        <strain evidence="1 2">Pan54</strain>
    </source>
</reference>
<comment type="caution">
    <text evidence="1">The sequence shown here is derived from an EMBL/GenBank/DDBJ whole genome shotgun (WGS) entry which is preliminary data.</text>
</comment>
<organism evidence="1 2">
    <name type="scientific">Rubinisphaera italica</name>
    <dbReference type="NCBI Taxonomy" id="2527969"/>
    <lineage>
        <taxon>Bacteria</taxon>
        <taxon>Pseudomonadati</taxon>
        <taxon>Planctomycetota</taxon>
        <taxon>Planctomycetia</taxon>
        <taxon>Planctomycetales</taxon>
        <taxon>Planctomycetaceae</taxon>
        <taxon>Rubinisphaera</taxon>
    </lineage>
</organism>
<accession>A0A5C5XB13</accession>
<evidence type="ECO:0000313" key="1">
    <source>
        <dbReference type="EMBL" id="TWT60337.1"/>
    </source>
</evidence>
<gene>
    <name evidence="1" type="ORF">Pan54_10510</name>
</gene>
<dbReference type="AlphaFoldDB" id="A0A5C5XB13"/>
<dbReference type="RefSeq" id="WP_146502477.1">
    <property type="nucleotide sequence ID" value="NZ_SJPG01000001.1"/>
</dbReference>
<keyword evidence="2" id="KW-1185">Reference proteome</keyword>
<evidence type="ECO:0000313" key="2">
    <source>
        <dbReference type="Proteomes" id="UP000316095"/>
    </source>
</evidence>
<proteinExistence type="predicted"/>
<dbReference type="EMBL" id="SJPG01000001">
    <property type="protein sequence ID" value="TWT60337.1"/>
    <property type="molecule type" value="Genomic_DNA"/>
</dbReference>
<dbReference type="OrthoDB" id="212882at2"/>